<organism evidence="2">
    <name type="scientific">Hexamita inflata</name>
    <dbReference type="NCBI Taxonomy" id="28002"/>
    <lineage>
        <taxon>Eukaryota</taxon>
        <taxon>Metamonada</taxon>
        <taxon>Diplomonadida</taxon>
        <taxon>Hexamitidae</taxon>
        <taxon>Hexamitinae</taxon>
        <taxon>Hexamita</taxon>
    </lineage>
</organism>
<keyword evidence="1" id="KW-0472">Membrane</keyword>
<gene>
    <name evidence="2" type="ORF">HINF_LOCUS2668</name>
    <name evidence="3" type="ORF">HINF_LOCUS30560</name>
</gene>
<keyword evidence="1" id="KW-1133">Transmembrane helix</keyword>
<evidence type="ECO:0000313" key="2">
    <source>
        <dbReference type="EMBL" id="CAI9915023.1"/>
    </source>
</evidence>
<keyword evidence="1" id="KW-0812">Transmembrane</keyword>
<comment type="caution">
    <text evidence="2">The sequence shown here is derived from an EMBL/GenBank/DDBJ whole genome shotgun (WGS) entry which is preliminary data.</text>
</comment>
<dbReference type="Proteomes" id="UP001642409">
    <property type="component" value="Unassembled WGS sequence"/>
</dbReference>
<reference evidence="2" key="1">
    <citation type="submission" date="2023-06" db="EMBL/GenBank/DDBJ databases">
        <authorList>
            <person name="Kurt Z."/>
        </authorList>
    </citation>
    <scope>NUCLEOTIDE SEQUENCE</scope>
</reference>
<evidence type="ECO:0000313" key="4">
    <source>
        <dbReference type="Proteomes" id="UP001642409"/>
    </source>
</evidence>
<reference evidence="3 4" key="2">
    <citation type="submission" date="2024-07" db="EMBL/GenBank/DDBJ databases">
        <authorList>
            <person name="Akdeniz Z."/>
        </authorList>
    </citation>
    <scope>NUCLEOTIDE SEQUENCE [LARGE SCALE GENOMIC DNA]</scope>
</reference>
<protein>
    <submittedName>
        <fullName evidence="2">TetL</fullName>
    </submittedName>
</protein>
<evidence type="ECO:0000256" key="1">
    <source>
        <dbReference type="SAM" id="Phobius"/>
    </source>
</evidence>
<name>A0AA86N8W1_9EUKA</name>
<accession>A0AA86N8W1</accession>
<feature type="transmembrane region" description="Helical" evidence="1">
    <location>
        <begin position="16"/>
        <end position="38"/>
    </location>
</feature>
<sequence>MSKCNKCNNVQLRDALFFYFGIILWVGGIALLITSIILENLIMYIFSIPALIAGGFLLGFSAIACIITNSFLKVVAPCCYKEEIQEQLLPV</sequence>
<dbReference type="AlphaFoldDB" id="A0AA86N8W1"/>
<dbReference type="EMBL" id="CAXDID020000100">
    <property type="protein sequence ID" value="CAL6025842.1"/>
    <property type="molecule type" value="Genomic_DNA"/>
</dbReference>
<dbReference type="EMBL" id="CATOUU010000062">
    <property type="protein sequence ID" value="CAI9915023.1"/>
    <property type="molecule type" value="Genomic_DNA"/>
</dbReference>
<proteinExistence type="predicted"/>
<keyword evidence="4" id="KW-1185">Reference proteome</keyword>
<evidence type="ECO:0000313" key="3">
    <source>
        <dbReference type="EMBL" id="CAL6025842.1"/>
    </source>
</evidence>
<feature type="transmembrane region" description="Helical" evidence="1">
    <location>
        <begin position="44"/>
        <end position="67"/>
    </location>
</feature>